<dbReference type="SUPFAM" id="SSF48208">
    <property type="entry name" value="Six-hairpin glycosidases"/>
    <property type="match status" value="1"/>
</dbReference>
<dbReference type="Gene3D" id="1.50.10.10">
    <property type="match status" value="1"/>
</dbReference>
<dbReference type="GeneID" id="89929921"/>
<accession>A0AAV9P1E8</accession>
<sequence length="712" mass="77736">MREDDMPDRLSNFPTGIQPHHSSWHNETMISLRLSLLVFTAISFSVASPCWQGVACTGPTKAAFPGPWEKNIFSPSSRNVEPQQSFPLEDIHKATSYPSPQNLHKNASAVVYDFGKAVGGIATIKYSTTGDAGRLGLAFSEAKDWIGLASDSSNGPFAHGVGDQACGDGAIYDSFSSSGQHSFTMELQHLRGSFRYLTAFLLTNGTTSLSISAVEVEIAFAPTWPNLQAYQGYFHCSDDELNRIWLAGAYTLQTNIAPSDCGRWWDPPIETGWANNATLSNGSSAIVDGAKRDRTIWPGDMGVAVGAAFYSLGDLESVVNALNGVYDLQAPTGELPRAALPLISTGGDAYHCWGMIGVYNYVLYTDDLAFLNRRWKGYQKAMEYIYAKVFPESGLLNVTGTGDWARLNSYGTYSEANVILHRTLTTAAELAGWMGDVDLQTTYAKRATQLKRNILHHFYDDSYGAFRDNLTSTSVYPQDANSMAIALGLLSPTSERSSSVSERLTGNWTPFGAETPELPNNISPFISSFEIQAHFLAGAPDRALELIRRSWGWYLANPNGTESTLIEGYLTNGSFGYRNYQGYEWDSSYTSHAHGWSTGPTSALTEYVLGLSVTGRAGSEWRLAPQFGDLNFAEGGFTTGLGKFSAKWRVRDDGYELEWCVPKGTKGVVLLPGLQAGSDAVVTMNGKKTEVPDHKIRLGGGKKNRLVVKRVM</sequence>
<evidence type="ECO:0000313" key="3">
    <source>
        <dbReference type="EMBL" id="KAK5166327.1"/>
    </source>
</evidence>
<proteinExistence type="predicted"/>
<dbReference type="Pfam" id="PF17389">
    <property type="entry name" value="Bac_rhamnosid6H"/>
    <property type="match status" value="1"/>
</dbReference>
<comment type="caution">
    <text evidence="3">The sequence shown here is derived from an EMBL/GenBank/DDBJ whole genome shotgun (WGS) entry which is preliminary data.</text>
</comment>
<dbReference type="Gene3D" id="2.60.420.10">
    <property type="entry name" value="Maltose phosphorylase, domain 3"/>
    <property type="match status" value="1"/>
</dbReference>
<evidence type="ECO:0000259" key="1">
    <source>
        <dbReference type="Pfam" id="PF17389"/>
    </source>
</evidence>
<feature type="domain" description="Alpha-L-rhamnosidase C-terminal" evidence="2">
    <location>
        <begin position="620"/>
        <end position="676"/>
    </location>
</feature>
<dbReference type="InterPro" id="IPR035398">
    <property type="entry name" value="Bac_rhamnosid_C"/>
</dbReference>
<dbReference type="PANTHER" id="PTHR34987">
    <property type="entry name" value="C, PUTATIVE (AFU_ORTHOLOGUE AFUA_3G02880)-RELATED"/>
    <property type="match status" value="1"/>
</dbReference>
<feature type="domain" description="Alpha-L-rhamnosidase six-hairpin glycosidase" evidence="1">
    <location>
        <begin position="276"/>
        <end position="505"/>
    </location>
</feature>
<evidence type="ECO:0008006" key="5">
    <source>
        <dbReference type="Google" id="ProtNLM"/>
    </source>
</evidence>
<dbReference type="Pfam" id="PF17390">
    <property type="entry name" value="Bac_rhamnosid_C"/>
    <property type="match status" value="1"/>
</dbReference>
<dbReference type="RefSeq" id="XP_064656280.1">
    <property type="nucleotide sequence ID" value="XM_064805820.1"/>
</dbReference>
<dbReference type="Proteomes" id="UP001337655">
    <property type="component" value="Unassembled WGS sequence"/>
</dbReference>
<organism evidence="3 4">
    <name type="scientific">Saxophila tyrrhenica</name>
    <dbReference type="NCBI Taxonomy" id="1690608"/>
    <lineage>
        <taxon>Eukaryota</taxon>
        <taxon>Fungi</taxon>
        <taxon>Dikarya</taxon>
        <taxon>Ascomycota</taxon>
        <taxon>Pezizomycotina</taxon>
        <taxon>Dothideomycetes</taxon>
        <taxon>Dothideomycetidae</taxon>
        <taxon>Mycosphaerellales</taxon>
        <taxon>Extremaceae</taxon>
        <taxon>Saxophila</taxon>
    </lineage>
</organism>
<reference evidence="3 4" key="1">
    <citation type="submission" date="2023-08" db="EMBL/GenBank/DDBJ databases">
        <title>Black Yeasts Isolated from many extreme environments.</title>
        <authorList>
            <person name="Coleine C."/>
            <person name="Stajich J.E."/>
            <person name="Selbmann L."/>
        </authorList>
    </citation>
    <scope>NUCLEOTIDE SEQUENCE [LARGE SCALE GENOMIC DNA]</scope>
    <source>
        <strain evidence="3 4">CCFEE 5935</strain>
    </source>
</reference>
<dbReference type="GO" id="GO:0003824">
    <property type="term" value="F:catalytic activity"/>
    <property type="evidence" value="ECO:0007669"/>
    <property type="project" value="UniProtKB-ARBA"/>
</dbReference>
<dbReference type="InterPro" id="IPR012341">
    <property type="entry name" value="6hp_glycosidase-like_sf"/>
</dbReference>
<dbReference type="GO" id="GO:0005975">
    <property type="term" value="P:carbohydrate metabolic process"/>
    <property type="evidence" value="ECO:0007669"/>
    <property type="project" value="InterPro"/>
</dbReference>
<dbReference type="InterPro" id="IPR008928">
    <property type="entry name" value="6-hairpin_glycosidase_sf"/>
</dbReference>
<gene>
    <name evidence="3" type="ORF">LTR77_008588</name>
</gene>
<dbReference type="InterPro" id="IPR035396">
    <property type="entry name" value="Bac_rhamnosid6H"/>
</dbReference>
<dbReference type="PANTHER" id="PTHR34987:SF5">
    <property type="entry name" value="ALPHA-RHAMNOSIDASE"/>
    <property type="match status" value="1"/>
</dbReference>
<evidence type="ECO:0000313" key="4">
    <source>
        <dbReference type="Proteomes" id="UP001337655"/>
    </source>
</evidence>
<dbReference type="EMBL" id="JAVRRT010000014">
    <property type="protein sequence ID" value="KAK5166327.1"/>
    <property type="molecule type" value="Genomic_DNA"/>
</dbReference>
<name>A0AAV9P1E8_9PEZI</name>
<dbReference type="AlphaFoldDB" id="A0AAV9P1E8"/>
<protein>
    <recommendedName>
        <fullName evidence="5">Alpha-L-rhamnosidase</fullName>
    </recommendedName>
</protein>
<evidence type="ECO:0000259" key="2">
    <source>
        <dbReference type="Pfam" id="PF17390"/>
    </source>
</evidence>
<keyword evidence="4" id="KW-1185">Reference proteome</keyword>